<dbReference type="Pfam" id="PF01738">
    <property type="entry name" value="DLH"/>
    <property type="match status" value="1"/>
</dbReference>
<dbReference type="GO" id="GO:0016787">
    <property type="term" value="F:hydrolase activity"/>
    <property type="evidence" value="ECO:0007669"/>
    <property type="project" value="InterPro"/>
</dbReference>
<dbReference type="PANTHER" id="PTHR17630:SF105">
    <property type="entry name" value="DIENELACTONE HYDROLASE FAMILY PROTEIN (AFU_ORTHOLOGUE AFUA_4G08790)"/>
    <property type="match status" value="1"/>
</dbReference>
<dbReference type="OrthoDB" id="17560at2759"/>
<keyword evidence="3" id="KW-1185">Reference proteome</keyword>
<protein>
    <recommendedName>
        <fullName evidence="1">Dienelactone hydrolase domain-containing protein</fullName>
    </recommendedName>
</protein>
<dbReference type="Gene3D" id="3.40.50.1820">
    <property type="entry name" value="alpha/beta hydrolase"/>
    <property type="match status" value="1"/>
</dbReference>
<feature type="domain" description="Dienelactone hydrolase" evidence="1">
    <location>
        <begin position="27"/>
        <end position="290"/>
    </location>
</feature>
<gene>
    <name evidence="2" type="ORF">BCIN_11g00090</name>
</gene>
<reference evidence="2 3" key="1">
    <citation type="journal article" date="2011" name="PLoS Genet.">
        <title>Genomic analysis of the necrotrophic fungal pathogens Sclerotinia sclerotiorum and Botrytis cinerea.</title>
        <authorList>
            <person name="Amselem J."/>
            <person name="Cuomo C.A."/>
            <person name="van Kan J.A."/>
            <person name="Viaud M."/>
            <person name="Benito E.P."/>
            <person name="Couloux A."/>
            <person name="Coutinho P.M."/>
            <person name="de Vries R.P."/>
            <person name="Dyer P.S."/>
            <person name="Fillinger S."/>
            <person name="Fournier E."/>
            <person name="Gout L."/>
            <person name="Hahn M."/>
            <person name="Kohn L."/>
            <person name="Lapalu N."/>
            <person name="Plummer K.M."/>
            <person name="Pradier J.M."/>
            <person name="Quevillon E."/>
            <person name="Sharon A."/>
            <person name="Simon A."/>
            <person name="ten Have A."/>
            <person name="Tudzynski B."/>
            <person name="Tudzynski P."/>
            <person name="Wincker P."/>
            <person name="Andrew M."/>
            <person name="Anthouard V."/>
            <person name="Beever R.E."/>
            <person name="Beffa R."/>
            <person name="Benoit I."/>
            <person name="Bouzid O."/>
            <person name="Brault B."/>
            <person name="Chen Z."/>
            <person name="Choquer M."/>
            <person name="Collemare J."/>
            <person name="Cotton P."/>
            <person name="Danchin E.G."/>
            <person name="Da Silva C."/>
            <person name="Gautier A."/>
            <person name="Giraud C."/>
            <person name="Giraud T."/>
            <person name="Gonzalez C."/>
            <person name="Grossetete S."/>
            <person name="Guldener U."/>
            <person name="Henrissat B."/>
            <person name="Howlett B.J."/>
            <person name="Kodira C."/>
            <person name="Kretschmer M."/>
            <person name="Lappartient A."/>
            <person name="Leroch M."/>
            <person name="Levis C."/>
            <person name="Mauceli E."/>
            <person name="Neuveglise C."/>
            <person name="Oeser B."/>
            <person name="Pearson M."/>
            <person name="Poulain J."/>
            <person name="Poussereau N."/>
            <person name="Quesneville H."/>
            <person name="Rascle C."/>
            <person name="Schumacher J."/>
            <person name="Segurens B."/>
            <person name="Sexton A."/>
            <person name="Silva E."/>
            <person name="Sirven C."/>
            <person name="Soanes D.M."/>
            <person name="Talbot N.J."/>
            <person name="Templeton M."/>
            <person name="Yandava C."/>
            <person name="Yarden O."/>
            <person name="Zeng Q."/>
            <person name="Rollins J.A."/>
            <person name="Lebrun M.H."/>
            <person name="Dickman M."/>
        </authorList>
    </citation>
    <scope>NUCLEOTIDE SEQUENCE [LARGE SCALE GENOMIC DNA]</scope>
    <source>
        <strain evidence="2 3">B05.10</strain>
    </source>
</reference>
<reference evidence="2 3" key="3">
    <citation type="journal article" date="2017" name="Mol. Plant Pathol.">
        <title>A gapless genome sequence of the fungus Botrytis cinerea.</title>
        <authorList>
            <person name="Van Kan J.A."/>
            <person name="Stassen J.H."/>
            <person name="Mosbach A."/>
            <person name="Van Der Lee T.A."/>
            <person name="Faino L."/>
            <person name="Farmer A.D."/>
            <person name="Papasotiriou D.G."/>
            <person name="Zhou S."/>
            <person name="Seidl M.F."/>
            <person name="Cottam E."/>
            <person name="Edel D."/>
            <person name="Hahn M."/>
            <person name="Schwartz D.C."/>
            <person name="Dietrich R.A."/>
            <person name="Widdison S."/>
            <person name="Scalliet G."/>
        </authorList>
    </citation>
    <scope>NUCLEOTIDE SEQUENCE [LARGE SCALE GENOMIC DNA]</scope>
    <source>
        <strain evidence="2 3">B05.10</strain>
    </source>
</reference>
<dbReference type="SUPFAM" id="SSF53474">
    <property type="entry name" value="alpha/beta-Hydrolases"/>
    <property type="match status" value="1"/>
</dbReference>
<dbReference type="InterPro" id="IPR002925">
    <property type="entry name" value="Dienelactn_hydro"/>
</dbReference>
<evidence type="ECO:0000259" key="1">
    <source>
        <dbReference type="Pfam" id="PF01738"/>
    </source>
</evidence>
<dbReference type="VEuPathDB" id="FungiDB:Bcin11g00090"/>
<evidence type="ECO:0000313" key="2">
    <source>
        <dbReference type="EMBL" id="ATZ54654.1"/>
    </source>
</evidence>
<proteinExistence type="predicted"/>
<evidence type="ECO:0000313" key="3">
    <source>
        <dbReference type="Proteomes" id="UP000001798"/>
    </source>
</evidence>
<dbReference type="PANTHER" id="PTHR17630">
    <property type="entry name" value="DIENELACTONE HYDROLASE"/>
    <property type="match status" value="1"/>
</dbReference>
<dbReference type="AlphaFoldDB" id="A0A384JWC6"/>
<dbReference type="InterPro" id="IPR029058">
    <property type="entry name" value="AB_hydrolase_fold"/>
</dbReference>
<dbReference type="GeneID" id="36394617"/>
<dbReference type="EMBL" id="CP009815">
    <property type="protein sequence ID" value="ATZ54654.1"/>
    <property type="molecule type" value="Genomic_DNA"/>
</dbReference>
<reference evidence="2 3" key="2">
    <citation type="journal article" date="2012" name="Eukaryot. Cell">
        <title>Genome update of Botrytis cinerea strains B05.10 and T4.</title>
        <authorList>
            <person name="Staats M."/>
            <person name="van Kan J.A."/>
        </authorList>
    </citation>
    <scope>NUCLEOTIDE SEQUENCE [LARGE SCALE GENOMIC DNA]</scope>
    <source>
        <strain evidence="2 3">B05.10</strain>
    </source>
</reference>
<dbReference type="KEGG" id="bfu:BCIN_11g00090"/>
<dbReference type="Proteomes" id="UP000001798">
    <property type="component" value="Chromosome 11"/>
</dbReference>
<organism evidence="2 3">
    <name type="scientific">Botryotinia fuckeliana (strain B05.10)</name>
    <name type="common">Noble rot fungus</name>
    <name type="synonym">Botrytis cinerea</name>
    <dbReference type="NCBI Taxonomy" id="332648"/>
    <lineage>
        <taxon>Eukaryota</taxon>
        <taxon>Fungi</taxon>
        <taxon>Dikarya</taxon>
        <taxon>Ascomycota</taxon>
        <taxon>Pezizomycotina</taxon>
        <taxon>Leotiomycetes</taxon>
        <taxon>Helotiales</taxon>
        <taxon>Sclerotiniaceae</taxon>
        <taxon>Botrytis</taxon>
    </lineage>
</organism>
<sequence length="293" mass="32626">MSCPDCFRGGLTTTTATGKETIIHGLPTYVAEPENGIVPKGIVVIITDAFGWNFVNNRVMADRYAKGGGLLVYCPDFMDGNAMNPRAISLFDKIMEPVSWFTTIFFKPIYVFQAMIIAIPWKTKTKIPITHPKVVSFFQALRSSEPPFPTNILKIGVAGFCWGGKHTILLAQDDLSRRVQRHQSQAKSLTPEPLIDCAFTAHPSYIEVPNDIEAVKIPLSVAIGDKDSAMKAPQIDQMKEILQARQEGNFEVNVLEGAKHGFAIRTHPDDKDELECANKAEAQAIDWFKRWFA</sequence>
<accession>A0A384JWC6</accession>
<name>A0A384JWC6_BOTFB</name>
<dbReference type="RefSeq" id="XP_024551550.1">
    <property type="nucleotide sequence ID" value="XM_024695756.1"/>
</dbReference>